<gene>
    <name evidence="2" type="ORF">GCM10010833_33680</name>
</gene>
<dbReference type="SUPFAM" id="SSF53448">
    <property type="entry name" value="Nucleotide-diphospho-sugar transferases"/>
    <property type="match status" value="1"/>
</dbReference>
<dbReference type="InterPro" id="IPR029044">
    <property type="entry name" value="Nucleotide-diphossugar_trans"/>
</dbReference>
<evidence type="ECO:0000259" key="1">
    <source>
        <dbReference type="Pfam" id="PF00535"/>
    </source>
</evidence>
<comment type="caution">
    <text evidence="2">The sequence shown here is derived from an EMBL/GenBank/DDBJ whole genome shotgun (WGS) entry which is preliminary data.</text>
</comment>
<feature type="domain" description="Glycosyltransferase 2-like" evidence="1">
    <location>
        <begin position="5"/>
        <end position="126"/>
    </location>
</feature>
<dbReference type="InterPro" id="IPR050834">
    <property type="entry name" value="Glycosyltransf_2"/>
</dbReference>
<reference evidence="3" key="1">
    <citation type="journal article" date="2019" name="Int. J. Syst. Evol. Microbiol.">
        <title>The Global Catalogue of Microorganisms (GCM) 10K type strain sequencing project: providing services to taxonomists for standard genome sequencing and annotation.</title>
        <authorList>
            <consortium name="The Broad Institute Genomics Platform"/>
            <consortium name="The Broad Institute Genome Sequencing Center for Infectious Disease"/>
            <person name="Wu L."/>
            <person name="Ma J."/>
        </authorList>
    </citation>
    <scope>NUCLEOTIDE SEQUENCE [LARGE SCALE GENOMIC DNA]</scope>
    <source>
        <strain evidence="3">CGMCC 1.12851</strain>
    </source>
</reference>
<name>A0ABQ1JVH6_9SPHN</name>
<dbReference type="RefSeq" id="WP_188515619.1">
    <property type="nucleotide sequence ID" value="NZ_BMGD01000008.1"/>
</dbReference>
<evidence type="ECO:0000313" key="3">
    <source>
        <dbReference type="Proteomes" id="UP000614261"/>
    </source>
</evidence>
<organism evidence="2 3">
    <name type="scientific">Blastomonas aquatica</name>
    <dbReference type="NCBI Taxonomy" id="1510276"/>
    <lineage>
        <taxon>Bacteria</taxon>
        <taxon>Pseudomonadati</taxon>
        <taxon>Pseudomonadota</taxon>
        <taxon>Alphaproteobacteria</taxon>
        <taxon>Sphingomonadales</taxon>
        <taxon>Sphingomonadaceae</taxon>
        <taxon>Blastomonas</taxon>
    </lineage>
</organism>
<accession>A0ABQ1JVH6</accession>
<proteinExistence type="predicted"/>
<dbReference type="Proteomes" id="UP000614261">
    <property type="component" value="Unassembled WGS sequence"/>
</dbReference>
<dbReference type="PANTHER" id="PTHR43685:SF11">
    <property type="entry name" value="GLYCOSYLTRANSFERASE TAGX-RELATED"/>
    <property type="match status" value="1"/>
</dbReference>
<dbReference type="Pfam" id="PF00535">
    <property type="entry name" value="Glycos_transf_2"/>
    <property type="match status" value="1"/>
</dbReference>
<sequence length="413" mass="45581">MTRISFIMPTFNRAAYIAESIFSIAGQMDQNDELVIVDDGSTDNTAEVVNAMSIPLRYIRQTNAGKSVALNRAMEMTGGQYVWICDDDDLLLPGAVDELFTLLENGSAEMIFGRYTRFRMDGGSKVDMGVGYWPDLSSGSLARHILEDSFVMHNAALVTRAAYVRAGPFDPAMLRSQDYEMFVRLAMQSPVMFHDRLIFEQRKHDGARGPQSIVHAAGASAQIWEAFDRAIFQKLYDKVDIDFFESLVAANDPRLVRRAALLQRGCIMGRHGLWEAAFKDFAAAVVVAPNIGLTPVETAICNRTVQGKHGFEGLLTSDSLDRLERMRKSSVAGRALALALADGMMWQLRGQSSDGRRQAMAILGQRAGLRYGLPLIHSRLTRRAAGLGSQLVTEATEPRYISPAQVEALTPPI</sequence>
<dbReference type="EMBL" id="BMGD01000008">
    <property type="protein sequence ID" value="GGB75688.1"/>
    <property type="molecule type" value="Genomic_DNA"/>
</dbReference>
<dbReference type="Gene3D" id="3.90.550.10">
    <property type="entry name" value="Spore Coat Polysaccharide Biosynthesis Protein SpsA, Chain A"/>
    <property type="match status" value="1"/>
</dbReference>
<dbReference type="PANTHER" id="PTHR43685">
    <property type="entry name" value="GLYCOSYLTRANSFERASE"/>
    <property type="match status" value="1"/>
</dbReference>
<evidence type="ECO:0000313" key="2">
    <source>
        <dbReference type="EMBL" id="GGB75688.1"/>
    </source>
</evidence>
<protein>
    <recommendedName>
        <fullName evidence="1">Glycosyltransferase 2-like domain-containing protein</fullName>
    </recommendedName>
</protein>
<dbReference type="InterPro" id="IPR001173">
    <property type="entry name" value="Glyco_trans_2-like"/>
</dbReference>
<keyword evidence="3" id="KW-1185">Reference proteome</keyword>